<dbReference type="Proteomes" id="UP000664382">
    <property type="component" value="Unassembled WGS sequence"/>
</dbReference>
<dbReference type="RefSeq" id="WP_208098744.1">
    <property type="nucleotide sequence ID" value="NZ_JAGDYM010000016.1"/>
</dbReference>
<proteinExistence type="inferred from homology"/>
<name>A0A939MMJ2_9MICO</name>
<evidence type="ECO:0000256" key="2">
    <source>
        <dbReference type="ARBA" id="ARBA00022801"/>
    </source>
</evidence>
<evidence type="ECO:0000256" key="1">
    <source>
        <dbReference type="ARBA" id="ARBA00010515"/>
    </source>
</evidence>
<evidence type="ECO:0000256" key="3">
    <source>
        <dbReference type="PROSITE-ProRule" id="PRU10038"/>
    </source>
</evidence>
<organism evidence="5 6">
    <name type="scientific">Leucobacter weissii</name>
    <dbReference type="NCBI Taxonomy" id="1983706"/>
    <lineage>
        <taxon>Bacteria</taxon>
        <taxon>Bacillati</taxon>
        <taxon>Actinomycetota</taxon>
        <taxon>Actinomycetes</taxon>
        <taxon>Micrococcales</taxon>
        <taxon>Microbacteriaceae</taxon>
        <taxon>Leucobacter</taxon>
    </lineage>
</organism>
<feature type="active site" evidence="3">
    <location>
        <position position="151"/>
    </location>
</feature>
<dbReference type="PANTHER" id="PTHR48081:SF8">
    <property type="entry name" value="ALPHA_BETA HYDROLASE FOLD-3 DOMAIN-CONTAINING PROTEIN-RELATED"/>
    <property type="match status" value="1"/>
</dbReference>
<feature type="domain" description="Alpha/beta hydrolase fold-3" evidence="4">
    <location>
        <begin position="77"/>
        <end position="277"/>
    </location>
</feature>
<dbReference type="InterPro" id="IPR029058">
    <property type="entry name" value="AB_hydrolase_fold"/>
</dbReference>
<dbReference type="InterPro" id="IPR013094">
    <property type="entry name" value="AB_hydrolase_3"/>
</dbReference>
<protein>
    <submittedName>
        <fullName evidence="5">Alpha/beta hydrolase</fullName>
    </submittedName>
</protein>
<dbReference type="SUPFAM" id="SSF53474">
    <property type="entry name" value="alpha/beta-Hydrolases"/>
    <property type="match status" value="1"/>
</dbReference>
<keyword evidence="6" id="KW-1185">Reference proteome</keyword>
<accession>A0A939MMJ2</accession>
<gene>
    <name evidence="5" type="ORF">J4H92_13665</name>
</gene>
<dbReference type="PROSITE" id="PS01174">
    <property type="entry name" value="LIPASE_GDXG_SER"/>
    <property type="match status" value="1"/>
</dbReference>
<dbReference type="InterPro" id="IPR002168">
    <property type="entry name" value="Lipase_GDXG_HIS_AS"/>
</dbReference>
<evidence type="ECO:0000313" key="5">
    <source>
        <dbReference type="EMBL" id="MBO1902990.1"/>
    </source>
</evidence>
<dbReference type="AlphaFoldDB" id="A0A939MMJ2"/>
<sequence>MVSQENARSRELWEQLVESLAPTGPEPLTVDELRAGFDTWAEESIPVPDDARVEAVDADGVPCLWTRAPDTSDARTIIYFHGGGYVLGSATAYQGFGVELSRAADARVLVVDYRRAPEHPHPAAINDAVMAYGWLVRNGVPPGEIVVAGDSAGAGLTMALLVSIRDSGDALPAGGIPISPWVDMTFSGRSYHDRAEADPIISRELLGQMAELWLGEQDPRDVRASPLFADLRGLPPLSIFIGTAESLYDESIALYERARAAGVATELHRAEGMFHIWPVMNSFLPEARTAVEQIGEFVKKHT</sequence>
<dbReference type="InterPro" id="IPR033140">
    <property type="entry name" value="Lipase_GDXG_put_SER_AS"/>
</dbReference>
<reference evidence="5" key="1">
    <citation type="submission" date="2021-03" db="EMBL/GenBank/DDBJ databases">
        <title>Leucobacter chromiisoli sp. nov., isolated from chromium-containing soil of chemical plant.</title>
        <authorList>
            <person name="Xu Z."/>
        </authorList>
    </citation>
    <scope>NUCLEOTIDE SEQUENCE</scope>
    <source>
        <strain evidence="5">S27</strain>
    </source>
</reference>
<dbReference type="PROSITE" id="PS01173">
    <property type="entry name" value="LIPASE_GDXG_HIS"/>
    <property type="match status" value="1"/>
</dbReference>
<dbReference type="PANTHER" id="PTHR48081">
    <property type="entry name" value="AB HYDROLASE SUPERFAMILY PROTEIN C4A8.06C"/>
    <property type="match status" value="1"/>
</dbReference>
<evidence type="ECO:0000313" key="6">
    <source>
        <dbReference type="Proteomes" id="UP000664382"/>
    </source>
</evidence>
<dbReference type="EMBL" id="JAGDYM010000016">
    <property type="protein sequence ID" value="MBO1902990.1"/>
    <property type="molecule type" value="Genomic_DNA"/>
</dbReference>
<keyword evidence="2 5" id="KW-0378">Hydrolase</keyword>
<dbReference type="GO" id="GO:0016787">
    <property type="term" value="F:hydrolase activity"/>
    <property type="evidence" value="ECO:0007669"/>
    <property type="project" value="UniProtKB-KW"/>
</dbReference>
<dbReference type="Gene3D" id="3.40.50.1820">
    <property type="entry name" value="alpha/beta hydrolase"/>
    <property type="match status" value="1"/>
</dbReference>
<dbReference type="Pfam" id="PF07859">
    <property type="entry name" value="Abhydrolase_3"/>
    <property type="match status" value="1"/>
</dbReference>
<dbReference type="InterPro" id="IPR050300">
    <property type="entry name" value="GDXG_lipolytic_enzyme"/>
</dbReference>
<comment type="similarity">
    <text evidence="1">Belongs to the 'GDXG' lipolytic enzyme family.</text>
</comment>
<comment type="caution">
    <text evidence="5">The sequence shown here is derived from an EMBL/GenBank/DDBJ whole genome shotgun (WGS) entry which is preliminary data.</text>
</comment>
<evidence type="ECO:0000259" key="4">
    <source>
        <dbReference type="Pfam" id="PF07859"/>
    </source>
</evidence>